<feature type="compositionally biased region" description="Polar residues" evidence="1">
    <location>
        <begin position="170"/>
        <end position="187"/>
    </location>
</feature>
<protein>
    <recommendedName>
        <fullName evidence="2">AB hydrolase-1 domain-containing protein</fullName>
    </recommendedName>
</protein>
<evidence type="ECO:0000313" key="4">
    <source>
        <dbReference type="Proteomes" id="UP001321421"/>
    </source>
</evidence>
<reference evidence="4" key="1">
    <citation type="journal article" date="2019" name="Int. J. Syst. Evol. Microbiol.">
        <title>The Global Catalogue of Microorganisms (GCM) 10K type strain sequencing project: providing services to taxonomists for standard genome sequencing and annotation.</title>
        <authorList>
            <consortium name="The Broad Institute Genomics Platform"/>
            <consortium name="The Broad Institute Genome Sequencing Center for Infectious Disease"/>
            <person name="Wu L."/>
            <person name="Ma J."/>
        </authorList>
    </citation>
    <scope>NUCLEOTIDE SEQUENCE [LARGE SCALE GENOMIC DNA]</scope>
    <source>
        <strain evidence="4">NBRC 110608</strain>
    </source>
</reference>
<evidence type="ECO:0000313" key="3">
    <source>
        <dbReference type="EMBL" id="BDZ56407.1"/>
    </source>
</evidence>
<dbReference type="EMBL" id="AP027735">
    <property type="protein sequence ID" value="BDZ56407.1"/>
    <property type="molecule type" value="Genomic_DNA"/>
</dbReference>
<proteinExistence type="predicted"/>
<accession>A0ABN6YG62</accession>
<feature type="compositionally biased region" description="Low complexity" evidence="1">
    <location>
        <begin position="188"/>
        <end position="214"/>
    </location>
</feature>
<dbReference type="Gene3D" id="3.40.50.1820">
    <property type="entry name" value="alpha/beta hydrolase"/>
    <property type="match status" value="1"/>
</dbReference>
<organism evidence="3 4">
    <name type="scientific">Barrientosiimonas endolithica</name>
    <dbReference type="NCBI Taxonomy" id="1535208"/>
    <lineage>
        <taxon>Bacteria</taxon>
        <taxon>Bacillati</taxon>
        <taxon>Actinomycetota</taxon>
        <taxon>Actinomycetes</taxon>
        <taxon>Micrococcales</taxon>
        <taxon>Dermacoccaceae</taxon>
        <taxon>Barrientosiimonas</taxon>
    </lineage>
</organism>
<evidence type="ECO:0000256" key="1">
    <source>
        <dbReference type="SAM" id="MobiDB-lite"/>
    </source>
</evidence>
<feature type="domain" description="AB hydrolase-1" evidence="2">
    <location>
        <begin position="88"/>
        <end position="143"/>
    </location>
</feature>
<dbReference type="Pfam" id="PF00561">
    <property type="entry name" value="Abhydrolase_1"/>
    <property type="match status" value="1"/>
</dbReference>
<feature type="region of interest" description="Disordered" evidence="1">
    <location>
        <begin position="164"/>
        <end position="217"/>
    </location>
</feature>
<evidence type="ECO:0000259" key="2">
    <source>
        <dbReference type="Pfam" id="PF00561"/>
    </source>
</evidence>
<sequence>MPSEEAPEVTAAHRPHLSLPRGRRPGAVALVLHGGEPTSTLPVTRLDPALLRMIPFARDVRLRSRGRVGPAVLRNAVRGWNGDAKSSVADAEWALGRLRERFPDVPIGVIGHSMGGRTAFELAGHPEVSSIVALAPGCPTPTPPNRSSAPRCSWCTGCATGAPTRPRPATWSSGSRRPAATRSSWGWTTPTRCCTARPPGTGSPRGSPSTGCSPAEREAREAYARLAGPGEGRLTLTAGRRTYVLTPVGPCP</sequence>
<dbReference type="InterPro" id="IPR000073">
    <property type="entry name" value="AB_hydrolase_1"/>
</dbReference>
<name>A0ABN6YG62_9MICO</name>
<dbReference type="SUPFAM" id="SSF53474">
    <property type="entry name" value="alpha/beta-Hydrolases"/>
    <property type="match status" value="1"/>
</dbReference>
<gene>
    <name evidence="3" type="ORF">GCM10025872_00640</name>
</gene>
<dbReference type="RefSeq" id="WP_289231965.1">
    <property type="nucleotide sequence ID" value="NZ_AP027735.1"/>
</dbReference>
<dbReference type="Proteomes" id="UP001321421">
    <property type="component" value="Chromosome"/>
</dbReference>
<feature type="region of interest" description="Disordered" evidence="1">
    <location>
        <begin position="1"/>
        <end position="21"/>
    </location>
</feature>
<keyword evidence="4" id="KW-1185">Reference proteome</keyword>
<dbReference type="InterPro" id="IPR029058">
    <property type="entry name" value="AB_hydrolase_fold"/>
</dbReference>